<protein>
    <recommendedName>
        <fullName evidence="2">VOC domain-containing protein</fullName>
    </recommendedName>
</protein>
<dbReference type="InterPro" id="IPR029068">
    <property type="entry name" value="Glyas_Bleomycin-R_OHBP_Dase"/>
</dbReference>
<comment type="caution">
    <text evidence="3">The sequence shown here is derived from an EMBL/GenBank/DDBJ whole genome shotgun (WGS) entry which is preliminary data.</text>
</comment>
<evidence type="ECO:0000313" key="4">
    <source>
        <dbReference type="Proteomes" id="UP000231501"/>
    </source>
</evidence>
<accession>A0A2G9C868</accession>
<dbReference type="PANTHER" id="PTHR21366:SF14">
    <property type="entry name" value="GLYOXALASE DOMAIN-CONTAINING PROTEIN 5"/>
    <property type="match status" value="1"/>
</dbReference>
<dbReference type="InterPro" id="IPR050383">
    <property type="entry name" value="GlyoxalaseI/FosfomycinResist"/>
</dbReference>
<dbReference type="Pfam" id="PF14027">
    <property type="entry name" value="Questin_oxidase"/>
    <property type="match status" value="1"/>
</dbReference>
<sequence>MIKIQGLDHIVLRVRDLSASLRFYVDLLGCTVERRQEAIGLVQLRAGAQLIDLVPLDGKLGSAGGAGPGAEGRNVDHFCLRVEALDEPALRRWLTERGVRVDAYGSRYGAEGDGPSLYLFDPDDNELELKGPPWPAGLHEALDQSVRFGPMYGTEAMPLFNHLPMALGALARLGAPRQALQRQIDHWAPLSRPAVADDTPAPTVEDALRRVLDAPEAQAFHVAIRLAYALQSGHAEELDAALRTTAGIESPLGPPVPSGQGSARLRDVIDAVRADPAMTMPAMPGSLITTRMQHAATLPGFAAYVERPRLTLDDLAEASLAVYLSRHQFAALHLVTGTHALRVLLEAAASRGLVVDEGQVLRNAWRAWLGTYLSDQRPAPAWALVHAGSASEDDWTRELPSLHWTMNDHRIKVADAAREEWRHRGWPGYALCLRREGAAQ</sequence>
<evidence type="ECO:0000256" key="1">
    <source>
        <dbReference type="ARBA" id="ARBA00023002"/>
    </source>
</evidence>
<dbReference type="OrthoDB" id="9812656at2"/>
<dbReference type="PANTHER" id="PTHR21366">
    <property type="entry name" value="GLYOXALASE FAMILY PROTEIN"/>
    <property type="match status" value="1"/>
</dbReference>
<keyword evidence="4" id="KW-1185">Reference proteome</keyword>
<feature type="domain" description="VOC" evidence="2">
    <location>
        <begin position="6"/>
        <end position="132"/>
    </location>
</feature>
<dbReference type="Pfam" id="PF00903">
    <property type="entry name" value="Glyoxalase"/>
    <property type="match status" value="1"/>
</dbReference>
<dbReference type="AlphaFoldDB" id="A0A2G9C868"/>
<dbReference type="SUPFAM" id="SSF54593">
    <property type="entry name" value="Glyoxalase/Bleomycin resistance protein/Dihydroxybiphenyl dioxygenase"/>
    <property type="match status" value="1"/>
</dbReference>
<dbReference type="EMBL" id="PEOG01000035">
    <property type="protein sequence ID" value="PIM52565.1"/>
    <property type="molecule type" value="Genomic_DNA"/>
</dbReference>
<proteinExistence type="predicted"/>
<dbReference type="Gene3D" id="3.10.180.10">
    <property type="entry name" value="2,3-Dihydroxybiphenyl 1,2-Dioxygenase, domain 1"/>
    <property type="match status" value="1"/>
</dbReference>
<dbReference type="Proteomes" id="UP000231501">
    <property type="component" value="Unassembled WGS sequence"/>
</dbReference>
<dbReference type="InterPro" id="IPR025337">
    <property type="entry name" value="Questin_oxidase-like"/>
</dbReference>
<evidence type="ECO:0000259" key="2">
    <source>
        <dbReference type="PROSITE" id="PS51819"/>
    </source>
</evidence>
<dbReference type="PROSITE" id="PS51819">
    <property type="entry name" value="VOC"/>
    <property type="match status" value="1"/>
</dbReference>
<reference evidence="3 4" key="1">
    <citation type="submission" date="2017-11" db="EMBL/GenBank/DDBJ databases">
        <title>Draft genome sequence of Mitsuaria sp. HWN-4.</title>
        <authorList>
            <person name="Gundlapally S.R."/>
        </authorList>
    </citation>
    <scope>NUCLEOTIDE SEQUENCE [LARGE SCALE GENOMIC DNA]</scope>
    <source>
        <strain evidence="3 4">HWN-4</strain>
    </source>
</reference>
<evidence type="ECO:0000313" key="3">
    <source>
        <dbReference type="EMBL" id="PIM52565.1"/>
    </source>
</evidence>
<gene>
    <name evidence="3" type="ORF">CS062_14005</name>
</gene>
<organism evidence="3 4">
    <name type="scientific">Roseateles chitinivorans</name>
    <dbReference type="NCBI Taxonomy" id="2917965"/>
    <lineage>
        <taxon>Bacteria</taxon>
        <taxon>Pseudomonadati</taxon>
        <taxon>Pseudomonadota</taxon>
        <taxon>Betaproteobacteria</taxon>
        <taxon>Burkholderiales</taxon>
        <taxon>Sphaerotilaceae</taxon>
        <taxon>Roseateles</taxon>
    </lineage>
</organism>
<dbReference type="GO" id="GO:0016491">
    <property type="term" value="F:oxidoreductase activity"/>
    <property type="evidence" value="ECO:0007669"/>
    <property type="project" value="UniProtKB-KW"/>
</dbReference>
<dbReference type="InterPro" id="IPR037523">
    <property type="entry name" value="VOC_core"/>
</dbReference>
<keyword evidence="1" id="KW-0560">Oxidoreductase</keyword>
<name>A0A2G9C868_9BURK</name>
<dbReference type="InterPro" id="IPR004360">
    <property type="entry name" value="Glyas_Fos-R_dOase_dom"/>
</dbReference>